<sequence length="330" mass="36049">MEIQHGSSPTVLALVDESSLKLIDRLAPHSDAVRKASDSLLAAAKVGEVENAGILLTGMVKELEKMKSQPTGFIGRFISETKWGIRQKVLARKAVRTVLEEMKADFERSRDKLRSNIVLVEELASASRATAQGLQGTIGELEKEKTELEIFYPTLEAGSEERQNVSSVLRRYEKSIADAKGLLFLHQTTSAQLSVQIQERETLYSTMSSLGPQLDILLKQQLAQLVSQAEVRAATRQMQALRDGVRAVAVENARQTRENAVAVAKVANEPIIDEATIQKLSDELIGMASDVKAAVKAAIENGQRAGQAAEEQSKRISAAVRSLEYGQEKA</sequence>
<dbReference type="InterPro" id="IPR008863">
    <property type="entry name" value="Toxic_anion-R_TelA"/>
</dbReference>
<dbReference type="KEGG" id="des:DSOUD_0112"/>
<evidence type="ECO:0008006" key="3">
    <source>
        <dbReference type="Google" id="ProtNLM"/>
    </source>
</evidence>
<accession>A0A0M3QEU1</accession>
<keyword evidence="2" id="KW-1185">Reference proteome</keyword>
<protein>
    <recommendedName>
        <fullName evidence="3">Toxic anion resistance protein</fullName>
    </recommendedName>
</protein>
<dbReference type="PATRIC" id="fig|1603606.3.peg.127"/>
<dbReference type="EMBL" id="CP010802">
    <property type="protein sequence ID" value="ALC14913.1"/>
    <property type="molecule type" value="Genomic_DNA"/>
</dbReference>
<dbReference type="STRING" id="1603606.DSOUD_0112"/>
<evidence type="ECO:0000313" key="1">
    <source>
        <dbReference type="EMBL" id="ALC14913.1"/>
    </source>
</evidence>
<reference evidence="1 2" key="1">
    <citation type="submission" date="2015-07" db="EMBL/GenBank/DDBJ databases">
        <title>Isolation and Genomic Characterization of a Novel Halophilic Metal-Reducing Deltaproteobacterium from the Deep Subsurface.</title>
        <authorList>
            <person name="Badalamenti J.P."/>
            <person name="Summers Z.M."/>
            <person name="Gralnick J.A."/>
            <person name="Bond D.R."/>
        </authorList>
    </citation>
    <scope>NUCLEOTIDE SEQUENCE [LARGE SCALE GENOMIC DNA]</scope>
    <source>
        <strain evidence="1 2">WTL</strain>
    </source>
</reference>
<proteinExistence type="predicted"/>
<organism evidence="1 2">
    <name type="scientific">Desulfuromonas soudanensis</name>
    <dbReference type="NCBI Taxonomy" id="1603606"/>
    <lineage>
        <taxon>Bacteria</taxon>
        <taxon>Pseudomonadati</taxon>
        <taxon>Thermodesulfobacteriota</taxon>
        <taxon>Desulfuromonadia</taxon>
        <taxon>Desulfuromonadales</taxon>
        <taxon>Desulfuromonadaceae</taxon>
        <taxon>Desulfuromonas</taxon>
    </lineage>
</organism>
<dbReference type="Proteomes" id="UP000057158">
    <property type="component" value="Chromosome"/>
</dbReference>
<evidence type="ECO:0000313" key="2">
    <source>
        <dbReference type="Proteomes" id="UP000057158"/>
    </source>
</evidence>
<name>A0A0M3QEU1_9BACT</name>
<dbReference type="Pfam" id="PF05816">
    <property type="entry name" value="TelA"/>
    <property type="match status" value="1"/>
</dbReference>
<dbReference type="AlphaFoldDB" id="A0A0M3QEU1"/>
<gene>
    <name evidence="1" type="ORF">DSOUD_0112</name>
</gene>